<dbReference type="RefSeq" id="WP_087464121.1">
    <property type="nucleotide sequence ID" value="NZ_CP021425.1"/>
</dbReference>
<keyword evidence="7 9" id="KW-0472">Membrane</keyword>
<evidence type="ECO:0000256" key="7">
    <source>
        <dbReference type="ARBA" id="ARBA00023136"/>
    </source>
</evidence>
<feature type="transmembrane region" description="Helical" evidence="9">
    <location>
        <begin position="183"/>
        <end position="209"/>
    </location>
</feature>
<dbReference type="GO" id="GO:0009306">
    <property type="term" value="P:protein secretion"/>
    <property type="evidence" value="ECO:0007669"/>
    <property type="project" value="InterPro"/>
</dbReference>
<comment type="similarity">
    <text evidence="2">Belongs to the type III secretion exporter family.</text>
</comment>
<dbReference type="Gene3D" id="6.10.250.2080">
    <property type="match status" value="1"/>
</dbReference>
<evidence type="ECO:0000256" key="5">
    <source>
        <dbReference type="ARBA" id="ARBA00022989"/>
    </source>
</evidence>
<dbReference type="InterPro" id="IPR006307">
    <property type="entry name" value="BsaZ-like"/>
</dbReference>
<keyword evidence="6" id="KW-0843">Virulence</keyword>
<feature type="region of interest" description="Disordered" evidence="8">
    <location>
        <begin position="1"/>
        <end position="23"/>
    </location>
</feature>
<feature type="transmembrane region" description="Helical" evidence="9">
    <location>
        <begin position="36"/>
        <end position="54"/>
    </location>
</feature>
<gene>
    <name evidence="10" type="ORF">OLMES_5468</name>
</gene>
<organism evidence="10 11">
    <name type="scientific">Oleiphilus messinensis</name>
    <dbReference type="NCBI Taxonomy" id="141451"/>
    <lineage>
        <taxon>Bacteria</taxon>
        <taxon>Pseudomonadati</taxon>
        <taxon>Pseudomonadota</taxon>
        <taxon>Gammaproteobacteria</taxon>
        <taxon>Oceanospirillales</taxon>
        <taxon>Oleiphilaceae</taxon>
        <taxon>Oleiphilus</taxon>
    </lineage>
</organism>
<sequence>MGQKKESDQTEQPTAKRLRDARKEGQVYRSQDLSKTLSLLYWVLLFSFLPGYFLEHLNTLFEAVFLGIQNPNQHTLSKVLIVASQELAWMLFPFILLGMLMAIIIEYLQVGPVMAFKKLLPNLQILNPTEGITRLFSQENLLEVFKSFVKASALTLIVILIVLSLLDQVLKLPYGPLNATFSIYWQAVSWSCAGVLFVFFFISVLDLIYQRHTYIKGLMMSRRDIKQEYKESEGDPMVKSKRKQLHQEWSQQNTLASVRKANVIVTNPTHIAVALYYDQDETELPVVVAKGEDYMAQQIREEAERCNIPIMRNIELARGLYRDIEVDNFITPEFFQAVAEILRWADSIHNEDRSES</sequence>
<evidence type="ECO:0000256" key="3">
    <source>
        <dbReference type="ARBA" id="ARBA00022475"/>
    </source>
</evidence>
<dbReference type="Gene3D" id="3.40.1690.10">
    <property type="entry name" value="secretion proteins EscU"/>
    <property type="match status" value="1"/>
</dbReference>
<evidence type="ECO:0000256" key="6">
    <source>
        <dbReference type="ARBA" id="ARBA00023026"/>
    </source>
</evidence>
<evidence type="ECO:0000256" key="4">
    <source>
        <dbReference type="ARBA" id="ARBA00022692"/>
    </source>
</evidence>
<dbReference type="SUPFAM" id="SSF160544">
    <property type="entry name" value="EscU C-terminal domain-like"/>
    <property type="match status" value="1"/>
</dbReference>
<evidence type="ECO:0000256" key="8">
    <source>
        <dbReference type="SAM" id="MobiDB-lite"/>
    </source>
</evidence>
<evidence type="ECO:0000256" key="2">
    <source>
        <dbReference type="ARBA" id="ARBA00010690"/>
    </source>
</evidence>
<dbReference type="PANTHER" id="PTHR30531">
    <property type="entry name" value="FLAGELLAR BIOSYNTHETIC PROTEIN FLHB"/>
    <property type="match status" value="1"/>
</dbReference>
<dbReference type="EMBL" id="CP021425">
    <property type="protein sequence ID" value="ARU59448.1"/>
    <property type="molecule type" value="Genomic_DNA"/>
</dbReference>
<dbReference type="PRINTS" id="PR00950">
    <property type="entry name" value="TYPE3IMSPROT"/>
</dbReference>
<protein>
    <submittedName>
        <fullName evidence="10">Type III secretory pathway needle complex export protein</fullName>
    </submittedName>
</protein>
<name>A0A1Y0IG12_9GAMM</name>
<keyword evidence="5 9" id="KW-1133">Transmembrane helix</keyword>
<evidence type="ECO:0000313" key="11">
    <source>
        <dbReference type="Proteomes" id="UP000196027"/>
    </source>
</evidence>
<accession>A0A1Y0IG12</accession>
<dbReference type="InterPro" id="IPR029025">
    <property type="entry name" value="T3SS_substrate_exporter_C"/>
</dbReference>
<feature type="transmembrane region" description="Helical" evidence="9">
    <location>
        <begin position="87"/>
        <end position="108"/>
    </location>
</feature>
<dbReference type="PANTHER" id="PTHR30531:SF14">
    <property type="entry name" value="SURFACE PRESENTATION OF ANTIGENS PROTEIN SPAS"/>
    <property type="match status" value="1"/>
</dbReference>
<dbReference type="KEGG" id="ome:OLMES_5468"/>
<keyword evidence="4 9" id="KW-0812">Transmembrane</keyword>
<keyword evidence="3" id="KW-1003">Cell membrane</keyword>
<dbReference type="Pfam" id="PF01312">
    <property type="entry name" value="Bac_export_2"/>
    <property type="match status" value="1"/>
</dbReference>
<evidence type="ECO:0000256" key="9">
    <source>
        <dbReference type="SAM" id="Phobius"/>
    </source>
</evidence>
<feature type="transmembrane region" description="Helical" evidence="9">
    <location>
        <begin position="144"/>
        <end position="163"/>
    </location>
</feature>
<dbReference type="InterPro" id="IPR006135">
    <property type="entry name" value="T3SS_substrate_exporter"/>
</dbReference>
<reference evidence="10 11" key="1">
    <citation type="submission" date="2017-05" db="EMBL/GenBank/DDBJ databases">
        <title>Genomic insights into alkan degradation activity of Oleiphilus messinensis.</title>
        <authorList>
            <person name="Kozyavkin S.A."/>
            <person name="Slesarev A.I."/>
            <person name="Golyshin P.N."/>
            <person name="Korzhenkov A."/>
            <person name="Golyshina O.N."/>
            <person name="Toshchakov S.V."/>
        </authorList>
    </citation>
    <scope>NUCLEOTIDE SEQUENCE [LARGE SCALE GENOMIC DNA]</scope>
    <source>
        <strain evidence="10 11">ME102</strain>
    </source>
</reference>
<evidence type="ECO:0000256" key="1">
    <source>
        <dbReference type="ARBA" id="ARBA00004651"/>
    </source>
</evidence>
<dbReference type="AlphaFoldDB" id="A0A1Y0IG12"/>
<dbReference type="NCBIfam" id="TIGR01404">
    <property type="entry name" value="FlhB_rel_III"/>
    <property type="match status" value="1"/>
</dbReference>
<dbReference type="Proteomes" id="UP000196027">
    <property type="component" value="Chromosome"/>
</dbReference>
<evidence type="ECO:0000313" key="10">
    <source>
        <dbReference type="EMBL" id="ARU59448.1"/>
    </source>
</evidence>
<comment type="subcellular location">
    <subcellularLocation>
        <location evidence="1">Cell membrane</location>
        <topology evidence="1">Multi-pass membrane protein</topology>
    </subcellularLocation>
</comment>
<dbReference type="GO" id="GO:0005886">
    <property type="term" value="C:plasma membrane"/>
    <property type="evidence" value="ECO:0007669"/>
    <property type="project" value="UniProtKB-SubCell"/>
</dbReference>
<keyword evidence="11" id="KW-1185">Reference proteome</keyword>
<proteinExistence type="inferred from homology"/>
<dbReference type="OrthoDB" id="9807950at2"/>